<name>A0AA86NE94_9EUKA</name>
<evidence type="ECO:0000313" key="2">
    <source>
        <dbReference type="EMBL" id="CAL6081873.1"/>
    </source>
</evidence>
<comment type="caution">
    <text evidence="1">The sequence shown here is derived from an EMBL/GenBank/DDBJ whole genome shotgun (WGS) entry which is preliminary data.</text>
</comment>
<dbReference type="Proteomes" id="UP001642409">
    <property type="component" value="Unassembled WGS sequence"/>
</dbReference>
<proteinExistence type="predicted"/>
<dbReference type="EMBL" id="CAXDID020000357">
    <property type="protein sequence ID" value="CAL6081873.1"/>
    <property type="molecule type" value="Genomic_DNA"/>
</dbReference>
<evidence type="ECO:0000313" key="3">
    <source>
        <dbReference type="Proteomes" id="UP001642409"/>
    </source>
</evidence>
<organism evidence="1">
    <name type="scientific">Hexamita inflata</name>
    <dbReference type="NCBI Taxonomy" id="28002"/>
    <lineage>
        <taxon>Eukaryota</taxon>
        <taxon>Metamonada</taxon>
        <taxon>Diplomonadida</taxon>
        <taxon>Hexamitidae</taxon>
        <taxon>Hexamitinae</taxon>
        <taxon>Hexamita</taxon>
    </lineage>
</organism>
<reference evidence="1" key="1">
    <citation type="submission" date="2023-06" db="EMBL/GenBank/DDBJ databases">
        <authorList>
            <person name="Kurt Z."/>
        </authorList>
    </citation>
    <scope>NUCLEOTIDE SEQUENCE</scope>
</reference>
<sequence>MYQNSMVIEKSSISTHVYEPIIDHTKQSWYFSNATELQRLKPSKIVSQPIIKQIQAYFVPTQNFVCKKCQMQFNSRRKQFNSLIFTVLQIERINDSHRTNFKQVQIIFSGNKNGFMRTQIRSNRQYQLKF</sequence>
<keyword evidence="3" id="KW-1185">Reference proteome</keyword>
<dbReference type="AlphaFoldDB" id="A0AA86NE94"/>
<dbReference type="EMBL" id="CATOUU010000145">
    <property type="protein sequence ID" value="CAI9917929.1"/>
    <property type="molecule type" value="Genomic_DNA"/>
</dbReference>
<accession>A0AA86NE94</accession>
<protein>
    <submittedName>
        <fullName evidence="2">Hypothetical_protein</fullName>
    </submittedName>
</protein>
<evidence type="ECO:0000313" key="1">
    <source>
        <dbReference type="EMBL" id="CAI9917929.1"/>
    </source>
</evidence>
<gene>
    <name evidence="1" type="ORF">HINF_LOCUS5574</name>
    <name evidence="2" type="ORF">HINF_LOCUS60665</name>
</gene>
<reference evidence="2 3" key="2">
    <citation type="submission" date="2024-07" db="EMBL/GenBank/DDBJ databases">
        <authorList>
            <person name="Akdeniz Z."/>
        </authorList>
    </citation>
    <scope>NUCLEOTIDE SEQUENCE [LARGE SCALE GENOMIC DNA]</scope>
</reference>